<gene>
    <name evidence="2" type="ORF">S01H4_49435</name>
</gene>
<reference evidence="2" key="1">
    <citation type="journal article" date="2014" name="Front. Microbiol.">
        <title>High frequency of phylogenetically diverse reductive dehalogenase-homologous genes in deep subseafloor sedimentary metagenomes.</title>
        <authorList>
            <person name="Kawai M."/>
            <person name="Futagami T."/>
            <person name="Toyoda A."/>
            <person name="Takaki Y."/>
            <person name="Nishi S."/>
            <person name="Hori S."/>
            <person name="Arai W."/>
            <person name="Tsubouchi T."/>
            <person name="Morono Y."/>
            <person name="Uchiyama I."/>
            <person name="Ito T."/>
            <person name="Fujiyama A."/>
            <person name="Inagaki F."/>
            <person name="Takami H."/>
        </authorList>
    </citation>
    <scope>NUCLEOTIDE SEQUENCE</scope>
    <source>
        <strain evidence="2">Expedition CK06-06</strain>
    </source>
</reference>
<accession>X1DSM2</accession>
<feature type="non-terminal residue" evidence="2">
    <location>
        <position position="1"/>
    </location>
</feature>
<protein>
    <recommendedName>
        <fullName evidence="1">DUF4062 domain-containing protein</fullName>
    </recommendedName>
</protein>
<evidence type="ECO:0000259" key="1">
    <source>
        <dbReference type="Pfam" id="PF13271"/>
    </source>
</evidence>
<feature type="domain" description="DUF4062" evidence="1">
    <location>
        <begin position="7"/>
        <end position="91"/>
    </location>
</feature>
<dbReference type="AlphaFoldDB" id="X1DSM2"/>
<dbReference type="InterPro" id="IPR025139">
    <property type="entry name" value="DUF4062"/>
</dbReference>
<sequence length="183" mass="21582">YGKITSFISSTMDDLREERMAVADAINENIFWESIYAESFIARSKSPREVCLEEVRRSHIYIGIFKDRYGYIPSNDNPQGCSVVVLEYNEAKNNQLPILIFVDKNGSKRESKLIEFLRDITDFDKGHWRKEYSTTDELVQFTLEAIKSEITRGYVETINAKRKTKIQEIYKLPYFKKLKERLR</sequence>
<name>X1DSM2_9ZZZZ</name>
<organism evidence="2">
    <name type="scientific">marine sediment metagenome</name>
    <dbReference type="NCBI Taxonomy" id="412755"/>
    <lineage>
        <taxon>unclassified sequences</taxon>
        <taxon>metagenomes</taxon>
        <taxon>ecological metagenomes</taxon>
    </lineage>
</organism>
<comment type="caution">
    <text evidence="2">The sequence shown here is derived from an EMBL/GenBank/DDBJ whole genome shotgun (WGS) entry which is preliminary data.</text>
</comment>
<evidence type="ECO:0000313" key="2">
    <source>
        <dbReference type="EMBL" id="GAG99411.1"/>
    </source>
</evidence>
<dbReference type="EMBL" id="BART01027959">
    <property type="protein sequence ID" value="GAG99411.1"/>
    <property type="molecule type" value="Genomic_DNA"/>
</dbReference>
<proteinExistence type="predicted"/>
<dbReference type="Pfam" id="PF13271">
    <property type="entry name" value="DUF4062"/>
    <property type="match status" value="1"/>
</dbReference>